<evidence type="ECO:0000313" key="4">
    <source>
        <dbReference type="EMBL" id="MBO1900605.1"/>
    </source>
</evidence>
<dbReference type="Proteomes" id="UP000664382">
    <property type="component" value="Unassembled WGS sequence"/>
</dbReference>
<gene>
    <name evidence="4" type="ORF">J4H92_01415</name>
</gene>
<reference evidence="4" key="1">
    <citation type="submission" date="2021-03" db="EMBL/GenBank/DDBJ databases">
        <title>Leucobacter chromiisoli sp. nov., isolated from chromium-containing soil of chemical plant.</title>
        <authorList>
            <person name="Xu Z."/>
        </authorList>
    </citation>
    <scope>NUCLEOTIDE SEQUENCE</scope>
    <source>
        <strain evidence="4">S27</strain>
    </source>
</reference>
<feature type="domain" description="LTD" evidence="3">
    <location>
        <begin position="331"/>
        <end position="460"/>
    </location>
</feature>
<dbReference type="Gene3D" id="2.60.40.1260">
    <property type="entry name" value="Lamin Tail domain"/>
    <property type="match status" value="2"/>
</dbReference>
<dbReference type="InterPro" id="IPR001322">
    <property type="entry name" value="Lamin_tail_dom"/>
</dbReference>
<accession>A0A939MI09</accession>
<keyword evidence="2" id="KW-0732">Signal</keyword>
<keyword evidence="5" id="KW-1185">Reference proteome</keyword>
<sequence>MSFKQAFGLKSSRKAVVLVATPLLAVSALTLGALTAPAANAVTAFGENVVLNEIESNAKDSNGNDLPDWVELYNTGDEDIVFEDVALADDNDTHVIRFSGTIEAGGFFVIETDDPNLPGNFGLGNNDAVRLYDEGEGPGDAVVDEYSWTQHAATTYGLYTDGEPNSWVTLDAASPGAPNQWTNPGTNPEPDAWAGVVINEVRTQGTDFIELYNTTTTSKDISGAILSDDNNGHQVTVPAGTVLDPGSALTGSYAVVYPDAGSNGFGLGANDEARLFAPGTVDVSTAEPIDRIKWTSHAGTNLTWGLNRGTAYTTKGSWGVTTGATIKLPNTFGSLPTPVTSAQVVINEVESQPQTGAAQPGDWIELKNKQSTALHVGGLVLTDDDPTHTYTIPLGTNIPASGYLVVRVDDPASTSGSFGLGNVDAARLYNSGTDFSDPNNLPASIDETSWTSHADHTWGRIPNETGPFGQTGAPTPGAVNVAP</sequence>
<comment type="caution">
    <text evidence="4">The sequence shown here is derived from an EMBL/GenBank/DDBJ whole genome shotgun (WGS) entry which is preliminary data.</text>
</comment>
<name>A0A939MI09_9MICO</name>
<protein>
    <submittedName>
        <fullName evidence="4">Lamin tail domain-containing protein</fullName>
    </submittedName>
</protein>
<feature type="chain" id="PRO_5037258544" evidence="2">
    <location>
        <begin position="39"/>
        <end position="483"/>
    </location>
</feature>
<dbReference type="PANTHER" id="PTHR37397:SF1">
    <property type="entry name" value="LTD DOMAIN-CONTAINING PROTEIN"/>
    <property type="match status" value="1"/>
</dbReference>
<organism evidence="4 5">
    <name type="scientific">Leucobacter weissii</name>
    <dbReference type="NCBI Taxonomy" id="1983706"/>
    <lineage>
        <taxon>Bacteria</taxon>
        <taxon>Bacillati</taxon>
        <taxon>Actinomycetota</taxon>
        <taxon>Actinomycetes</taxon>
        <taxon>Micrococcales</taxon>
        <taxon>Microbacteriaceae</taxon>
        <taxon>Leucobacter</taxon>
    </lineage>
</organism>
<dbReference type="SUPFAM" id="SSF74853">
    <property type="entry name" value="Lamin A/C globular tail domain"/>
    <property type="match status" value="3"/>
</dbReference>
<dbReference type="PROSITE" id="PS51841">
    <property type="entry name" value="LTD"/>
    <property type="match status" value="3"/>
</dbReference>
<dbReference type="RefSeq" id="WP_208095245.1">
    <property type="nucleotide sequence ID" value="NZ_JAGDYM010000003.1"/>
</dbReference>
<evidence type="ECO:0000259" key="3">
    <source>
        <dbReference type="PROSITE" id="PS51841"/>
    </source>
</evidence>
<feature type="domain" description="LTD" evidence="3">
    <location>
        <begin position="36"/>
        <end position="150"/>
    </location>
</feature>
<evidence type="ECO:0000313" key="5">
    <source>
        <dbReference type="Proteomes" id="UP000664382"/>
    </source>
</evidence>
<dbReference type="EMBL" id="JAGDYM010000003">
    <property type="protein sequence ID" value="MBO1900605.1"/>
    <property type="molecule type" value="Genomic_DNA"/>
</dbReference>
<proteinExistence type="predicted"/>
<dbReference type="PANTHER" id="PTHR37397">
    <property type="entry name" value="SI:CH211-183D21.1"/>
    <property type="match status" value="1"/>
</dbReference>
<dbReference type="Pfam" id="PF00932">
    <property type="entry name" value="LTD"/>
    <property type="match status" value="3"/>
</dbReference>
<feature type="domain" description="LTD" evidence="3">
    <location>
        <begin position="184"/>
        <end position="296"/>
    </location>
</feature>
<dbReference type="InterPro" id="IPR036415">
    <property type="entry name" value="Lamin_tail_dom_sf"/>
</dbReference>
<evidence type="ECO:0000256" key="2">
    <source>
        <dbReference type="SAM" id="SignalP"/>
    </source>
</evidence>
<evidence type="ECO:0000256" key="1">
    <source>
        <dbReference type="SAM" id="MobiDB-lite"/>
    </source>
</evidence>
<dbReference type="AlphaFoldDB" id="A0A939MI09"/>
<feature type="region of interest" description="Disordered" evidence="1">
    <location>
        <begin position="462"/>
        <end position="483"/>
    </location>
</feature>
<feature type="signal peptide" evidence="2">
    <location>
        <begin position="1"/>
        <end position="38"/>
    </location>
</feature>